<dbReference type="AlphaFoldDB" id="A0A2N3N9F3"/>
<dbReference type="Proteomes" id="UP000233524">
    <property type="component" value="Unassembled WGS sequence"/>
</dbReference>
<dbReference type="EMBL" id="NLAX01000010">
    <property type="protein sequence ID" value="PKS09060.1"/>
    <property type="molecule type" value="Genomic_DNA"/>
</dbReference>
<evidence type="ECO:0000313" key="2">
    <source>
        <dbReference type="Proteomes" id="UP000233524"/>
    </source>
</evidence>
<protein>
    <recommendedName>
        <fullName evidence="3">PCI domain-containing protein</fullName>
    </recommendedName>
</protein>
<dbReference type="InParanoid" id="A0A2N3N9F3"/>
<sequence>MSLVNEFLSQLRGFVRAQDGKSLRDWLQVSDRPPPQYLRLADELKAQYGGVRSAALEAAVERGLPEEDDVAEGQGSPWPGFITFVKDYFGFWRDVNFQDLLKAHSLLCGLVNTAFANPTYGGMLLETSMSLSEALAQLTMMLNKRPDLTSRLRGGDEESRKSVAEMSAEIIQKIFTICLTDRSSARFSKPEGKKVGVYMFANLVLKLLFACRKTHLAKQIFTNISTNSPPLSLYPASQRVTFLYYLGRFNLANNHYSRASHCLEGAYLQTPPSCTSHRTLILSYLIPANLLLGILPSRQLLSRPEAQSLVPIFTPLCEAIRKGDFVLFQETLASHEPWFFKKGILLTISNRLRPYLWRSLSRRVFLLTYTPPEDPTSRKAPLLDLNHLLTAAIYLQHRLEGSPRDPMPRPPSHNINPLLARKTTIASSPRPSSRPLRPNEGLVWGNAPVTLQDVELAMAALIQQGLLHGYLAYDMAKFAVLGAKTKGAVAAGWPIVAKAIRERRYEDDVDWNDVPGWVKG</sequence>
<dbReference type="STRING" id="41688.A0A2N3N9F3"/>
<keyword evidence="2" id="KW-1185">Reference proteome</keyword>
<dbReference type="InterPro" id="IPR045114">
    <property type="entry name" value="Csn12-like"/>
</dbReference>
<dbReference type="SMART" id="SM00753">
    <property type="entry name" value="PAM"/>
    <property type="match status" value="1"/>
</dbReference>
<reference evidence="1 2" key="1">
    <citation type="journal article" date="2017" name="G3 (Bethesda)">
        <title>First Draft Genome Sequence of the Pathogenic Fungus Lomentospora prolificans (Formerly Scedosporium prolificans).</title>
        <authorList>
            <person name="Luo R."/>
            <person name="Zimin A."/>
            <person name="Workman R."/>
            <person name="Fan Y."/>
            <person name="Pertea G."/>
            <person name="Grossman N."/>
            <person name="Wear M.P."/>
            <person name="Jia B."/>
            <person name="Miller H."/>
            <person name="Casadevall A."/>
            <person name="Timp W."/>
            <person name="Zhang S.X."/>
            <person name="Salzberg S.L."/>
        </authorList>
    </citation>
    <scope>NUCLEOTIDE SEQUENCE [LARGE SCALE GENOMIC DNA]</scope>
    <source>
        <strain evidence="1 2">JHH-5317</strain>
    </source>
</reference>
<evidence type="ECO:0008006" key="3">
    <source>
        <dbReference type="Google" id="ProtNLM"/>
    </source>
</evidence>
<comment type="caution">
    <text evidence="1">The sequence shown here is derived from an EMBL/GenBank/DDBJ whole genome shotgun (WGS) entry which is preliminary data.</text>
</comment>
<accession>A0A2N3N9F3</accession>
<dbReference type="OrthoDB" id="5404651at2759"/>
<organism evidence="1 2">
    <name type="scientific">Lomentospora prolificans</name>
    <dbReference type="NCBI Taxonomy" id="41688"/>
    <lineage>
        <taxon>Eukaryota</taxon>
        <taxon>Fungi</taxon>
        <taxon>Dikarya</taxon>
        <taxon>Ascomycota</taxon>
        <taxon>Pezizomycotina</taxon>
        <taxon>Sordariomycetes</taxon>
        <taxon>Hypocreomycetidae</taxon>
        <taxon>Microascales</taxon>
        <taxon>Microascaceae</taxon>
        <taxon>Lomentospora</taxon>
    </lineage>
</organism>
<name>A0A2N3N9F3_9PEZI</name>
<evidence type="ECO:0000313" key="1">
    <source>
        <dbReference type="EMBL" id="PKS09060.1"/>
    </source>
</evidence>
<dbReference type="VEuPathDB" id="FungiDB:jhhlp_003673"/>
<dbReference type="GO" id="GO:0003690">
    <property type="term" value="F:double-stranded DNA binding"/>
    <property type="evidence" value="ECO:0007669"/>
    <property type="project" value="InterPro"/>
</dbReference>
<gene>
    <name evidence="1" type="ORF">jhhlp_003673</name>
</gene>
<dbReference type="GO" id="GO:0003723">
    <property type="term" value="F:RNA binding"/>
    <property type="evidence" value="ECO:0007669"/>
    <property type="project" value="InterPro"/>
</dbReference>
<proteinExistence type="predicted"/>
<dbReference type="PANTHER" id="PTHR12732:SF8">
    <property type="entry name" value="NUCLEAR MRNA EXPORT PROTEIN THP1"/>
    <property type="match status" value="1"/>
</dbReference>
<dbReference type="PANTHER" id="PTHR12732">
    <property type="entry name" value="UNCHARACTERIZED PROTEASOME COMPONENT REGION PCI-CONTAINING"/>
    <property type="match status" value="1"/>
</dbReference>